<dbReference type="AlphaFoldDB" id="A0A2A6CVX9"/>
<sequence>MPPVATHRVNVLPAAAVFHHVVRRIDLQLADGTLGYSVFLKRTALMARSEQREWIDEGRREDLRNGDRLKGSNDVTPVAATCDLPPLASSAPAPPRTTTPLHSTRS</sequence>
<dbReference type="EnsemblMetazoa" id="PPA44162.1">
    <property type="protein sequence ID" value="PPA44162.1"/>
    <property type="gene ID" value="WBGene00282531"/>
</dbReference>
<keyword evidence="2" id="KW-1185">Reference proteome</keyword>
<reference evidence="2" key="1">
    <citation type="journal article" date="2008" name="Nat. Genet.">
        <title>The Pristionchus pacificus genome provides a unique perspective on nematode lifestyle and parasitism.</title>
        <authorList>
            <person name="Dieterich C."/>
            <person name="Clifton S.W."/>
            <person name="Schuster L.N."/>
            <person name="Chinwalla A."/>
            <person name="Delehaunty K."/>
            <person name="Dinkelacker I."/>
            <person name="Fulton L."/>
            <person name="Fulton R."/>
            <person name="Godfrey J."/>
            <person name="Minx P."/>
            <person name="Mitreva M."/>
            <person name="Roeseler W."/>
            <person name="Tian H."/>
            <person name="Witte H."/>
            <person name="Yang S.P."/>
            <person name="Wilson R.K."/>
            <person name="Sommer R.J."/>
        </authorList>
    </citation>
    <scope>NUCLEOTIDE SEQUENCE [LARGE SCALE GENOMIC DNA]</scope>
    <source>
        <strain evidence="2">PS312</strain>
    </source>
</reference>
<accession>A0A2A6CVX9</accession>
<evidence type="ECO:0000313" key="1">
    <source>
        <dbReference type="EnsemblMetazoa" id="PPA44162.1"/>
    </source>
</evidence>
<dbReference type="Proteomes" id="UP000005239">
    <property type="component" value="Unassembled WGS sequence"/>
</dbReference>
<protein>
    <submittedName>
        <fullName evidence="1">Uncharacterized protein</fullName>
    </submittedName>
</protein>
<organism evidence="1 2">
    <name type="scientific">Pristionchus pacificus</name>
    <name type="common">Parasitic nematode worm</name>
    <dbReference type="NCBI Taxonomy" id="54126"/>
    <lineage>
        <taxon>Eukaryota</taxon>
        <taxon>Metazoa</taxon>
        <taxon>Ecdysozoa</taxon>
        <taxon>Nematoda</taxon>
        <taxon>Chromadorea</taxon>
        <taxon>Rhabditida</taxon>
        <taxon>Rhabditina</taxon>
        <taxon>Diplogasteromorpha</taxon>
        <taxon>Diplogasteroidea</taxon>
        <taxon>Neodiplogasteridae</taxon>
        <taxon>Pristionchus</taxon>
    </lineage>
</organism>
<reference evidence="1" key="2">
    <citation type="submission" date="2022-06" db="UniProtKB">
        <authorList>
            <consortium name="EnsemblMetazoa"/>
        </authorList>
    </citation>
    <scope>IDENTIFICATION</scope>
    <source>
        <strain evidence="1">PS312</strain>
    </source>
</reference>
<gene>
    <name evidence="1" type="primary">WBGene00282531</name>
</gene>
<evidence type="ECO:0000313" key="2">
    <source>
        <dbReference type="Proteomes" id="UP000005239"/>
    </source>
</evidence>
<proteinExistence type="predicted"/>
<name>A0A2A6CVX9_PRIPA</name>
<accession>A0A8R1V4J2</accession>